<dbReference type="InterPro" id="IPR001841">
    <property type="entry name" value="Znf_RING"/>
</dbReference>
<gene>
    <name evidence="6 7 8" type="primary">LOC113204522</name>
</gene>
<evidence type="ECO:0000256" key="2">
    <source>
        <dbReference type="ARBA" id="ARBA00022833"/>
    </source>
</evidence>
<dbReference type="GeneID" id="113204522"/>
<dbReference type="PROSITE" id="PS50089">
    <property type="entry name" value="ZF_RING_2"/>
    <property type="match status" value="1"/>
</dbReference>
<keyword evidence="2" id="KW-0862">Zinc</keyword>
<dbReference type="KEGG" id="foc:113204522"/>
<evidence type="ECO:0000313" key="5">
    <source>
        <dbReference type="Proteomes" id="UP000504606"/>
    </source>
</evidence>
<dbReference type="RefSeq" id="XP_026275509.2">
    <property type="nucleotide sequence ID" value="XM_026419724.2"/>
</dbReference>
<dbReference type="SUPFAM" id="SSF57850">
    <property type="entry name" value="RING/U-box"/>
    <property type="match status" value="1"/>
</dbReference>
<dbReference type="RefSeq" id="XP_052120706.1">
    <property type="nucleotide sequence ID" value="XM_052264746.1"/>
</dbReference>
<dbReference type="RefSeq" id="XP_052120705.1">
    <property type="nucleotide sequence ID" value="XM_052264745.1"/>
</dbReference>
<name>A0A6J1S2R4_FRAOC</name>
<organism evidence="5 6">
    <name type="scientific">Frankliniella occidentalis</name>
    <name type="common">Western flower thrips</name>
    <name type="synonym">Euthrips occidentalis</name>
    <dbReference type="NCBI Taxonomy" id="133901"/>
    <lineage>
        <taxon>Eukaryota</taxon>
        <taxon>Metazoa</taxon>
        <taxon>Ecdysozoa</taxon>
        <taxon>Arthropoda</taxon>
        <taxon>Hexapoda</taxon>
        <taxon>Insecta</taxon>
        <taxon>Pterygota</taxon>
        <taxon>Neoptera</taxon>
        <taxon>Paraneoptera</taxon>
        <taxon>Thysanoptera</taxon>
        <taxon>Terebrantia</taxon>
        <taxon>Thripoidea</taxon>
        <taxon>Thripidae</taxon>
        <taxon>Frankliniella</taxon>
    </lineage>
</organism>
<feature type="domain" description="RING-type" evidence="4">
    <location>
        <begin position="7"/>
        <end position="46"/>
    </location>
</feature>
<dbReference type="PANTHER" id="PTHR22791:SF6">
    <property type="entry name" value="RING-TYPE DOMAIN-CONTAINING PROTEIN"/>
    <property type="match status" value="1"/>
</dbReference>
<dbReference type="GO" id="GO:0016567">
    <property type="term" value="P:protein ubiquitination"/>
    <property type="evidence" value="ECO:0007669"/>
    <property type="project" value="TreeGrafter"/>
</dbReference>
<protein>
    <submittedName>
        <fullName evidence="6 7">Uncharacterized protein LOC113204522</fullName>
    </submittedName>
</protein>
<dbReference type="GO" id="GO:0061630">
    <property type="term" value="F:ubiquitin protein ligase activity"/>
    <property type="evidence" value="ECO:0007669"/>
    <property type="project" value="TreeGrafter"/>
</dbReference>
<dbReference type="Gene3D" id="3.30.40.10">
    <property type="entry name" value="Zinc/RING finger domain, C3HC4 (zinc finger)"/>
    <property type="match status" value="1"/>
</dbReference>
<keyword evidence="1 3" id="KW-0479">Metal-binding</keyword>
<dbReference type="AlphaFoldDB" id="A0A6J1S2R4"/>
<dbReference type="InterPro" id="IPR013083">
    <property type="entry name" value="Znf_RING/FYVE/PHD"/>
</dbReference>
<dbReference type="PANTHER" id="PTHR22791">
    <property type="entry name" value="RING-TYPE DOMAIN-CONTAINING PROTEIN"/>
    <property type="match status" value="1"/>
</dbReference>
<dbReference type="Proteomes" id="UP000504606">
    <property type="component" value="Unplaced"/>
</dbReference>
<evidence type="ECO:0000256" key="1">
    <source>
        <dbReference type="ARBA" id="ARBA00022771"/>
    </source>
</evidence>
<dbReference type="OrthoDB" id="6380654at2759"/>
<reference evidence="6 7" key="1">
    <citation type="submission" date="2025-04" db="UniProtKB">
        <authorList>
            <consortium name="RefSeq"/>
        </authorList>
    </citation>
    <scope>IDENTIFICATION</scope>
    <source>
        <tissue evidence="6 7">Whole organism</tissue>
    </source>
</reference>
<evidence type="ECO:0000313" key="6">
    <source>
        <dbReference type="RefSeq" id="XP_026275509.2"/>
    </source>
</evidence>
<keyword evidence="5" id="KW-1185">Reference proteome</keyword>
<evidence type="ECO:0000256" key="3">
    <source>
        <dbReference type="PROSITE-ProRule" id="PRU00175"/>
    </source>
</evidence>
<evidence type="ECO:0000259" key="4">
    <source>
        <dbReference type="PROSITE" id="PS50089"/>
    </source>
</evidence>
<evidence type="ECO:0000313" key="7">
    <source>
        <dbReference type="RefSeq" id="XP_052120705.1"/>
    </source>
</evidence>
<accession>A0A6J1S2R4</accession>
<dbReference type="SMART" id="SM00184">
    <property type="entry name" value="RING"/>
    <property type="match status" value="1"/>
</dbReference>
<dbReference type="Pfam" id="PF14634">
    <property type="entry name" value="zf-RING_5"/>
    <property type="match status" value="1"/>
</dbReference>
<sequence length="384" mass="42871">MDAAMECNICTQRYNFGDRIPKVMPCGHTACLQCLWQVDHKCPRCRKGFRPEADGLSNNYGLLDVLDAYAKDSLARHLKDTLPQAADQLEDLRDQTQGEQALQAVTLMSTESWDLTLRGEGCVLTGTLRNNTKDPLMMALHLILATRVQLKENPNIGGNVGANRPPPVQAAPRIQRIQLVGPPPAGRNRDRHLEEEEAVVRRLQVRCNTDHTASLTLLQAAAPAVEELMVCNPRSAHLLAVCAMPRLKRLELRSIDGALDTLPPLLPVDVPAEYCGLQWLRVSGLPRITLQSLLQAHGRTLEVLRLRVGTQGDEGWPINCNDLHDLLQQCDLRVMRRLVLVRGLPYCHWRGDCFEQRGLVRRALQGNPEVMCSECDGLEAEDSF</sequence>
<evidence type="ECO:0000313" key="8">
    <source>
        <dbReference type="RefSeq" id="XP_052120706.1"/>
    </source>
</evidence>
<keyword evidence="1 3" id="KW-0863">Zinc-finger</keyword>
<dbReference type="InterPro" id="IPR051435">
    <property type="entry name" value="RING_finger_E3_ubiq-ligases"/>
</dbReference>
<proteinExistence type="predicted"/>
<dbReference type="GO" id="GO:0008270">
    <property type="term" value="F:zinc ion binding"/>
    <property type="evidence" value="ECO:0007669"/>
    <property type="project" value="UniProtKB-KW"/>
</dbReference>